<accession>A0A1B6F7B4</accession>
<feature type="non-terminal residue" evidence="1">
    <location>
        <position position="1"/>
    </location>
</feature>
<reference evidence="1" key="1">
    <citation type="submission" date="2015-11" db="EMBL/GenBank/DDBJ databases">
        <title>De novo transcriptome assembly of four potential Pierce s Disease insect vectors from Arizona vineyards.</title>
        <authorList>
            <person name="Tassone E.E."/>
        </authorList>
    </citation>
    <scope>NUCLEOTIDE SEQUENCE</scope>
</reference>
<protein>
    <submittedName>
        <fullName evidence="1">Uncharacterized protein</fullName>
    </submittedName>
</protein>
<organism evidence="1">
    <name type="scientific">Cuerna arida</name>
    <dbReference type="NCBI Taxonomy" id="1464854"/>
    <lineage>
        <taxon>Eukaryota</taxon>
        <taxon>Metazoa</taxon>
        <taxon>Ecdysozoa</taxon>
        <taxon>Arthropoda</taxon>
        <taxon>Hexapoda</taxon>
        <taxon>Insecta</taxon>
        <taxon>Pterygota</taxon>
        <taxon>Neoptera</taxon>
        <taxon>Paraneoptera</taxon>
        <taxon>Hemiptera</taxon>
        <taxon>Auchenorrhyncha</taxon>
        <taxon>Membracoidea</taxon>
        <taxon>Cicadellidae</taxon>
        <taxon>Cicadellinae</taxon>
        <taxon>Proconiini</taxon>
        <taxon>Cuerna</taxon>
    </lineage>
</organism>
<name>A0A1B6F7B4_9HEMI</name>
<proteinExistence type="predicted"/>
<evidence type="ECO:0000313" key="1">
    <source>
        <dbReference type="EMBL" id="JAS46080.1"/>
    </source>
</evidence>
<dbReference type="AlphaFoldDB" id="A0A1B6F7B4"/>
<dbReference type="EMBL" id="GECZ01023689">
    <property type="protein sequence ID" value="JAS46080.1"/>
    <property type="molecule type" value="Transcribed_RNA"/>
</dbReference>
<sequence length="143" mass="15608">PHIGSAGALVPSLDGGSVDVVLTTHWLPASSSVYIRLPRDEQCIQERMARISPEKYDDLEVLRATVEEQCLLERGVSRGDPTSPPAPPSQLTVCRLRLACSCDALSPPAELCARVLPYAAQSWPQRGPNVYFRPHSNEHPVLA</sequence>
<gene>
    <name evidence="1" type="ORF">g.47501</name>
</gene>